<dbReference type="InterPro" id="IPR050105">
    <property type="entry name" value="MoCo_biosynth_MoaA/MoaC"/>
</dbReference>
<dbReference type="NCBIfam" id="TIGR02666">
    <property type="entry name" value="moaA"/>
    <property type="match status" value="1"/>
</dbReference>
<protein>
    <recommendedName>
        <fullName evidence="1 12">GTP 3',8-cyclase</fullName>
        <ecNumber evidence="1 12">4.1.99.22</ecNumber>
    </recommendedName>
    <alternativeName>
        <fullName evidence="12">Molybdenum cofactor biosynthesis protein A</fullName>
    </alternativeName>
</protein>
<comment type="pathway">
    <text evidence="12">Cofactor biosynthesis; molybdopterin biosynthesis.</text>
</comment>
<evidence type="ECO:0000256" key="2">
    <source>
        <dbReference type="ARBA" id="ARBA00022485"/>
    </source>
</evidence>
<keyword evidence="2 12" id="KW-0004">4Fe-4S</keyword>
<feature type="binding site" evidence="12">
    <location>
        <position position="75"/>
    </location>
    <ligand>
        <name>GTP</name>
        <dbReference type="ChEBI" id="CHEBI:37565"/>
    </ligand>
</feature>
<dbReference type="GO" id="GO:0046872">
    <property type="term" value="F:metal ion binding"/>
    <property type="evidence" value="ECO:0007669"/>
    <property type="project" value="UniProtKB-KW"/>
</dbReference>
<dbReference type="OrthoDB" id="9763993at2"/>
<proteinExistence type="inferred from homology"/>
<dbReference type="PANTHER" id="PTHR22960">
    <property type="entry name" value="MOLYBDOPTERIN COFACTOR SYNTHESIS PROTEIN A"/>
    <property type="match status" value="1"/>
</dbReference>
<feature type="binding site" evidence="12">
    <location>
        <position position="130"/>
    </location>
    <ligand>
        <name>S-adenosyl-L-methionine</name>
        <dbReference type="ChEBI" id="CHEBI:59789"/>
    </ligand>
</feature>
<dbReference type="InterPro" id="IPR058240">
    <property type="entry name" value="rSAM_sf"/>
</dbReference>
<feature type="binding site" evidence="12">
    <location>
        <position position="36"/>
    </location>
    <ligand>
        <name>[4Fe-4S] cluster</name>
        <dbReference type="ChEBI" id="CHEBI:49883"/>
        <label>1</label>
        <note>4Fe-4S-S-AdoMet</note>
    </ligand>
</feature>
<keyword evidence="3 12" id="KW-0949">S-adenosyl-L-methionine</keyword>
<name>A0A1T4NXT4_9GAMM</name>
<evidence type="ECO:0000256" key="8">
    <source>
        <dbReference type="ARBA" id="ARBA00023134"/>
    </source>
</evidence>
<dbReference type="Pfam" id="PF06463">
    <property type="entry name" value="Mob_synth_C"/>
    <property type="match status" value="1"/>
</dbReference>
<keyword evidence="15" id="KW-1185">Reference proteome</keyword>
<dbReference type="SFLD" id="SFLDS00029">
    <property type="entry name" value="Radical_SAM"/>
    <property type="match status" value="1"/>
</dbReference>
<evidence type="ECO:0000256" key="7">
    <source>
        <dbReference type="ARBA" id="ARBA00023014"/>
    </source>
</evidence>
<feature type="binding site" evidence="12">
    <location>
        <position position="106"/>
    </location>
    <ligand>
        <name>GTP</name>
        <dbReference type="ChEBI" id="CHEBI:37565"/>
    </ligand>
</feature>
<dbReference type="Proteomes" id="UP000190061">
    <property type="component" value="Unassembled WGS sequence"/>
</dbReference>
<keyword evidence="4 12" id="KW-0479">Metal-binding</keyword>
<dbReference type="SFLD" id="SFLDG01386">
    <property type="entry name" value="main_SPASM_domain-containing"/>
    <property type="match status" value="1"/>
</dbReference>
<evidence type="ECO:0000313" key="14">
    <source>
        <dbReference type="EMBL" id="SJZ83857.1"/>
    </source>
</evidence>
<dbReference type="GO" id="GO:0006777">
    <property type="term" value="P:Mo-molybdopterin cofactor biosynthetic process"/>
    <property type="evidence" value="ECO:0007669"/>
    <property type="project" value="UniProtKB-UniRule"/>
</dbReference>
<feature type="binding site" evidence="12">
    <location>
        <position position="33"/>
    </location>
    <ligand>
        <name>[4Fe-4S] cluster</name>
        <dbReference type="ChEBI" id="CHEBI:49883"/>
        <label>1</label>
        <note>4Fe-4S-S-AdoMet</note>
    </ligand>
</feature>
<dbReference type="PROSITE" id="PS01305">
    <property type="entry name" value="MOAA_NIFB_PQQE"/>
    <property type="match status" value="1"/>
</dbReference>
<dbReference type="PANTHER" id="PTHR22960:SF0">
    <property type="entry name" value="MOLYBDENUM COFACTOR BIOSYNTHESIS PROTEIN 1"/>
    <property type="match status" value="1"/>
</dbReference>
<comment type="cofactor">
    <cofactor evidence="12">
        <name>[4Fe-4S] cluster</name>
        <dbReference type="ChEBI" id="CHEBI:49883"/>
    </cofactor>
    <text evidence="12">Binds 2 [4Fe-4S] clusters. Binds 1 [4Fe-4S] cluster coordinated with 3 cysteines and an exchangeable S-adenosyl-L-methionine and 1 [4Fe-4S] cluster coordinated with 3 cysteines and the GTP-derived substrate.</text>
</comment>
<dbReference type="PROSITE" id="PS51918">
    <property type="entry name" value="RADICAL_SAM"/>
    <property type="match status" value="1"/>
</dbReference>
<dbReference type="STRING" id="1122188.SAMN02745674_00957"/>
<reference evidence="14 15" key="1">
    <citation type="submission" date="2017-02" db="EMBL/GenBank/DDBJ databases">
        <authorList>
            <person name="Peterson S.W."/>
        </authorList>
    </citation>
    <scope>NUCLEOTIDE SEQUENCE [LARGE SCALE GENOMIC DNA]</scope>
    <source>
        <strain evidence="14 15">DSM 21749</strain>
    </source>
</reference>
<evidence type="ECO:0000256" key="3">
    <source>
        <dbReference type="ARBA" id="ARBA00022691"/>
    </source>
</evidence>
<feature type="domain" description="Radical SAM core" evidence="13">
    <location>
        <begin position="13"/>
        <end position="231"/>
    </location>
</feature>
<dbReference type="Gene3D" id="3.20.20.70">
    <property type="entry name" value="Aldolase class I"/>
    <property type="match status" value="1"/>
</dbReference>
<dbReference type="SFLD" id="SFLDG01067">
    <property type="entry name" value="SPASM/twitch_domain_containing"/>
    <property type="match status" value="1"/>
</dbReference>
<evidence type="ECO:0000256" key="5">
    <source>
        <dbReference type="ARBA" id="ARBA00022741"/>
    </source>
</evidence>
<dbReference type="Pfam" id="PF04055">
    <property type="entry name" value="Radical_SAM"/>
    <property type="match status" value="1"/>
</dbReference>
<gene>
    <name evidence="12" type="primary">moaA</name>
    <name evidence="14" type="ORF">SAMN02745674_00957</name>
</gene>
<feature type="binding site" evidence="12">
    <location>
        <position position="35"/>
    </location>
    <ligand>
        <name>S-adenosyl-L-methionine</name>
        <dbReference type="ChEBI" id="CHEBI:59789"/>
    </ligand>
</feature>
<keyword evidence="6 12" id="KW-0408">Iron</keyword>
<dbReference type="EMBL" id="FUXP01000002">
    <property type="protein sequence ID" value="SJZ83857.1"/>
    <property type="molecule type" value="Genomic_DNA"/>
</dbReference>
<feature type="binding site" evidence="12">
    <location>
        <begin position="271"/>
        <end position="273"/>
    </location>
    <ligand>
        <name>GTP</name>
        <dbReference type="ChEBI" id="CHEBI:37565"/>
    </ligand>
</feature>
<keyword evidence="5 12" id="KW-0547">Nucleotide-binding</keyword>
<feature type="binding site" evidence="12">
    <location>
        <position position="29"/>
    </location>
    <ligand>
        <name>[4Fe-4S] cluster</name>
        <dbReference type="ChEBI" id="CHEBI:49883"/>
        <label>1</label>
        <note>4Fe-4S-S-AdoMet</note>
    </ligand>
</feature>
<dbReference type="GO" id="GO:0061799">
    <property type="term" value="F:cyclic pyranopterin monophosphate synthase activity"/>
    <property type="evidence" value="ECO:0007669"/>
    <property type="project" value="TreeGrafter"/>
</dbReference>
<dbReference type="GO" id="GO:0051539">
    <property type="term" value="F:4 iron, 4 sulfur cluster binding"/>
    <property type="evidence" value="ECO:0007669"/>
    <property type="project" value="UniProtKB-UniRule"/>
</dbReference>
<dbReference type="CDD" id="cd01335">
    <property type="entry name" value="Radical_SAM"/>
    <property type="match status" value="1"/>
</dbReference>
<dbReference type="UniPathway" id="UPA00344"/>
<evidence type="ECO:0000256" key="12">
    <source>
        <dbReference type="HAMAP-Rule" id="MF_01225"/>
    </source>
</evidence>
<feature type="binding site" evidence="12">
    <location>
        <position position="266"/>
    </location>
    <ligand>
        <name>[4Fe-4S] cluster</name>
        <dbReference type="ChEBI" id="CHEBI:49883"/>
        <label>2</label>
        <note>4Fe-4S-substrate</note>
    </ligand>
</feature>
<dbReference type="GO" id="GO:0061798">
    <property type="term" value="F:GTP 3',8'-cyclase activity"/>
    <property type="evidence" value="ECO:0007669"/>
    <property type="project" value="UniProtKB-UniRule"/>
</dbReference>
<keyword evidence="8 12" id="KW-0342">GTP-binding</keyword>
<dbReference type="InterPro" id="IPR007197">
    <property type="entry name" value="rSAM"/>
</dbReference>
<feature type="binding site" evidence="12">
    <location>
        <position position="283"/>
    </location>
    <ligand>
        <name>[4Fe-4S] cluster</name>
        <dbReference type="ChEBI" id="CHEBI:49883"/>
        <label>2</label>
        <note>4Fe-4S-substrate</note>
    </ligand>
</feature>
<comment type="function">
    <text evidence="12">Catalyzes the cyclization of GTP to (8S)-3',8-cyclo-7,8-dihydroguanosine 5'-triphosphate.</text>
</comment>
<comment type="catalytic activity">
    <reaction evidence="11 12">
        <text>GTP + AH2 + S-adenosyl-L-methionine = (8S)-3',8-cyclo-7,8-dihydroguanosine 5'-triphosphate + 5'-deoxyadenosine + L-methionine + A + H(+)</text>
        <dbReference type="Rhea" id="RHEA:49576"/>
        <dbReference type="ChEBI" id="CHEBI:13193"/>
        <dbReference type="ChEBI" id="CHEBI:15378"/>
        <dbReference type="ChEBI" id="CHEBI:17319"/>
        <dbReference type="ChEBI" id="CHEBI:17499"/>
        <dbReference type="ChEBI" id="CHEBI:37565"/>
        <dbReference type="ChEBI" id="CHEBI:57844"/>
        <dbReference type="ChEBI" id="CHEBI:59789"/>
        <dbReference type="ChEBI" id="CHEBI:131766"/>
        <dbReference type="EC" id="4.1.99.22"/>
    </reaction>
</comment>
<keyword evidence="7 12" id="KW-0411">Iron-sulfur</keyword>
<feature type="binding site" evidence="12">
    <location>
        <position position="269"/>
    </location>
    <ligand>
        <name>[4Fe-4S] cluster</name>
        <dbReference type="ChEBI" id="CHEBI:49883"/>
        <label>2</label>
        <note>4Fe-4S-substrate</note>
    </ligand>
</feature>
<dbReference type="SUPFAM" id="SSF102114">
    <property type="entry name" value="Radical SAM enzymes"/>
    <property type="match status" value="1"/>
</dbReference>
<dbReference type="RefSeq" id="WP_078757575.1">
    <property type="nucleotide sequence ID" value="NZ_FUXP01000002.1"/>
</dbReference>
<dbReference type="GO" id="GO:0005525">
    <property type="term" value="F:GTP binding"/>
    <property type="evidence" value="ECO:0007669"/>
    <property type="project" value="UniProtKB-UniRule"/>
</dbReference>
<feature type="binding site" evidence="12">
    <location>
        <position position="22"/>
    </location>
    <ligand>
        <name>GTP</name>
        <dbReference type="ChEBI" id="CHEBI:37565"/>
    </ligand>
</feature>
<dbReference type="GO" id="GO:1904047">
    <property type="term" value="F:S-adenosyl-L-methionine binding"/>
    <property type="evidence" value="ECO:0007669"/>
    <property type="project" value="UniProtKB-UniRule"/>
</dbReference>
<evidence type="ECO:0000256" key="11">
    <source>
        <dbReference type="ARBA" id="ARBA00048697"/>
    </source>
</evidence>
<comment type="subunit">
    <text evidence="12">Monomer and homodimer.</text>
</comment>
<dbReference type="InterPro" id="IPR010505">
    <property type="entry name" value="MoaA_twitch"/>
</dbReference>
<dbReference type="InterPro" id="IPR006638">
    <property type="entry name" value="Elp3/MiaA/NifB-like_rSAM"/>
</dbReference>
<evidence type="ECO:0000256" key="1">
    <source>
        <dbReference type="ARBA" id="ARBA00012167"/>
    </source>
</evidence>
<evidence type="ECO:0000256" key="4">
    <source>
        <dbReference type="ARBA" id="ARBA00022723"/>
    </source>
</evidence>
<keyword evidence="9 12" id="KW-0501">Molybdenum cofactor biosynthesis</keyword>
<evidence type="ECO:0000256" key="6">
    <source>
        <dbReference type="ARBA" id="ARBA00023004"/>
    </source>
</evidence>
<evidence type="ECO:0000313" key="15">
    <source>
        <dbReference type="Proteomes" id="UP000190061"/>
    </source>
</evidence>
<feature type="binding site" evidence="12">
    <location>
        <position position="79"/>
    </location>
    <ligand>
        <name>S-adenosyl-L-methionine</name>
        <dbReference type="ChEBI" id="CHEBI:59789"/>
    </ligand>
</feature>
<sequence>MSAAAPWPAPRDLRGRPLRDLRLSVIDACNFRCPYCMPADRFGDGHGTRSADRLTFDEIEVLVRASVRLGVRKLRLTGGEPLLRKRLPVLVSRLRCIEGLEDIALTTNGALLAPLAAPLKRAGLSRVTVSLDALDADRFRLLSGGRGHVRDVVAGIAAAGAAGFPPIKINCVIQRGVNEDQVDGLIEYARRGGHVLRFIEYMDVGSCNGWRPGMVVPAEELRQRIERRWPLRLLPPNHPGEVARRYGFVDGTGETGFISSVSAPFCGDCLRARVSARGEFYGCLFAAEGVPLRPWLERGEEVVADRLAELWRRRDDHYSELRATAGQARPGRKVEMFLVGG</sequence>
<keyword evidence="10 12" id="KW-0456">Lyase</keyword>
<dbReference type="SFLD" id="SFLDG01383">
    <property type="entry name" value="cyclic_pyranopterin_phosphate"/>
    <property type="match status" value="1"/>
</dbReference>
<dbReference type="InterPro" id="IPR013785">
    <property type="entry name" value="Aldolase_TIM"/>
</dbReference>
<evidence type="ECO:0000256" key="10">
    <source>
        <dbReference type="ARBA" id="ARBA00023239"/>
    </source>
</evidence>
<feature type="binding site" evidence="12">
    <location>
        <position position="202"/>
    </location>
    <ligand>
        <name>S-adenosyl-L-methionine</name>
        <dbReference type="ChEBI" id="CHEBI:59789"/>
    </ligand>
</feature>
<dbReference type="EC" id="4.1.99.22" evidence="1 12"/>
<dbReference type="AlphaFoldDB" id="A0A1T4NXT4"/>
<accession>A0A1T4NXT4</accession>
<dbReference type="InterPro" id="IPR013483">
    <property type="entry name" value="MoaA"/>
</dbReference>
<dbReference type="InterPro" id="IPR040064">
    <property type="entry name" value="MoaA-like"/>
</dbReference>
<evidence type="ECO:0000256" key="9">
    <source>
        <dbReference type="ARBA" id="ARBA00023150"/>
    </source>
</evidence>
<comment type="similarity">
    <text evidence="12">Belongs to the radical SAM superfamily. MoaA family.</text>
</comment>
<evidence type="ECO:0000259" key="13">
    <source>
        <dbReference type="PROSITE" id="PS51918"/>
    </source>
</evidence>
<dbReference type="CDD" id="cd21117">
    <property type="entry name" value="Twitch_MoaA"/>
    <property type="match status" value="1"/>
</dbReference>
<dbReference type="SMART" id="SM00729">
    <property type="entry name" value="Elp3"/>
    <property type="match status" value="1"/>
</dbReference>
<feature type="binding site" evidence="12">
    <location>
        <position position="168"/>
    </location>
    <ligand>
        <name>GTP</name>
        <dbReference type="ChEBI" id="CHEBI:37565"/>
    </ligand>
</feature>
<dbReference type="HAMAP" id="MF_01225_B">
    <property type="entry name" value="MoaA_B"/>
    <property type="match status" value="1"/>
</dbReference>
<dbReference type="InterPro" id="IPR000385">
    <property type="entry name" value="MoaA_NifB_PqqE_Fe-S-bd_CS"/>
</dbReference>
<organism evidence="14 15">
    <name type="scientific">Lysobacter spongiicola DSM 21749</name>
    <dbReference type="NCBI Taxonomy" id="1122188"/>
    <lineage>
        <taxon>Bacteria</taxon>
        <taxon>Pseudomonadati</taxon>
        <taxon>Pseudomonadota</taxon>
        <taxon>Gammaproteobacteria</taxon>
        <taxon>Lysobacterales</taxon>
        <taxon>Lysobacteraceae</taxon>
        <taxon>Novilysobacter</taxon>
    </lineage>
</organism>